<evidence type="ECO:0000313" key="2">
    <source>
        <dbReference type="Proteomes" id="UP000077734"/>
    </source>
</evidence>
<protein>
    <recommendedName>
        <fullName evidence="3">PEP-CTERM protein-sorting domain-containing protein</fullName>
    </recommendedName>
</protein>
<dbReference type="Proteomes" id="UP000077734">
    <property type="component" value="Unassembled WGS sequence"/>
</dbReference>
<dbReference type="EMBL" id="LUUL01000070">
    <property type="protein sequence ID" value="OAI26509.1"/>
    <property type="molecule type" value="Genomic_DNA"/>
</dbReference>
<sequence length="196" mass="21671">MFQVLMFSGAMFANNSGKNYEVFMRLVTVLILFFIGVNSSSAASVSYEITNILGSRWQYNYSVYNNSLANDIEEFLIFFDHNAYANLTVGGTPINWDPLVIQPDALLPDDGYFDVLALGSGIVPGTSLPGFLIEFDYLFSGTPGSQYFEVRDSITFDLLESGNTVLTNGSVPEPNSIFLLIIGFVPLFYRISTKGK</sequence>
<name>A0AA91I5F9_9GAMM</name>
<comment type="caution">
    <text evidence="1">The sequence shown here is derived from an EMBL/GenBank/DDBJ whole genome shotgun (WGS) entry which is preliminary data.</text>
</comment>
<keyword evidence="2" id="KW-1185">Reference proteome</keyword>
<evidence type="ECO:0000313" key="1">
    <source>
        <dbReference type="EMBL" id="OAI26509.1"/>
    </source>
</evidence>
<reference evidence="1 2" key="1">
    <citation type="submission" date="2016-03" db="EMBL/GenBank/DDBJ databases">
        <authorList>
            <person name="Heylen K."/>
            <person name="De Vos P."/>
            <person name="Vekeman B."/>
        </authorList>
    </citation>
    <scope>NUCLEOTIDE SEQUENCE [LARGE SCALE GENOMIC DNA]</scope>
    <source>
        <strain evidence="1 2">R-49807</strain>
    </source>
</reference>
<dbReference type="RefSeq" id="WP_157204388.1">
    <property type="nucleotide sequence ID" value="NZ_LUUL01000070.1"/>
</dbReference>
<accession>A0AA91I5F9</accession>
<gene>
    <name evidence="1" type="ORF">A1356_11270</name>
</gene>
<dbReference type="AlphaFoldDB" id="A0AA91I5F9"/>
<proteinExistence type="predicted"/>
<evidence type="ECO:0008006" key="3">
    <source>
        <dbReference type="Google" id="ProtNLM"/>
    </source>
</evidence>
<organism evidence="1 2">
    <name type="scientific">Methylomonas koyamae</name>
    <dbReference type="NCBI Taxonomy" id="702114"/>
    <lineage>
        <taxon>Bacteria</taxon>
        <taxon>Pseudomonadati</taxon>
        <taxon>Pseudomonadota</taxon>
        <taxon>Gammaproteobacteria</taxon>
        <taxon>Methylococcales</taxon>
        <taxon>Methylococcaceae</taxon>
        <taxon>Methylomonas</taxon>
    </lineage>
</organism>